<evidence type="ECO:0000313" key="3">
    <source>
        <dbReference type="Proteomes" id="UP001596548"/>
    </source>
</evidence>
<comment type="caution">
    <text evidence="2">The sequence shown here is derived from an EMBL/GenBank/DDBJ whole genome shotgun (WGS) entry which is preliminary data.</text>
</comment>
<dbReference type="InterPro" id="IPR051908">
    <property type="entry name" value="Ribosomal_N-acetyltransferase"/>
</dbReference>
<proteinExistence type="predicted"/>
<dbReference type="SUPFAM" id="SSF55729">
    <property type="entry name" value="Acyl-CoA N-acyltransferases (Nat)"/>
    <property type="match status" value="2"/>
</dbReference>
<dbReference type="EC" id="2.3.-.-" evidence="2"/>
<evidence type="ECO:0000259" key="1">
    <source>
        <dbReference type="PROSITE" id="PS51186"/>
    </source>
</evidence>
<feature type="domain" description="N-acetyltransferase" evidence="1">
    <location>
        <begin position="200"/>
        <end position="366"/>
    </location>
</feature>
<name>A0ABW2HVL3_9ACTN</name>
<sequence length="378" mass="40418">MSPAEIKGTGVRLRAYRPDDAEAVAAGYDDPLSHRFLPPLPSPFTLAHAERFLSEGVAAIFAEGGAVYAIADPETDDLLGGIGFDKVVPSRGQAEIGYWVGPWARGRGVATAAVRALSAHALGAGLQRLELLTHWDNPASMRVALAAGFHREGVRRQALPNRAGGRDDLIAFARLASDPAVPTPRVLPDLPGGELTDGVVILRPLGPGDQRFLLELRGLPDVWRTSVPAQPPTAEQIRERCTRAAAHWLEGTRADLVIIESATGAPAGEIGLFYQEPPTGQGMIGYSMLPAFRGRGFATRAAQLLSLWAFAETDIARLIAGALPTNLGSQRVLEKAGFRREAYLKSRLPGPDGTRQDDVQFVLLAEDLLKGEGPRLDG</sequence>
<dbReference type="CDD" id="cd04301">
    <property type="entry name" value="NAT_SF"/>
    <property type="match status" value="1"/>
</dbReference>
<organism evidence="2 3">
    <name type="scientific">Paractinoplanes rhizophilus</name>
    <dbReference type="NCBI Taxonomy" id="1416877"/>
    <lineage>
        <taxon>Bacteria</taxon>
        <taxon>Bacillati</taxon>
        <taxon>Actinomycetota</taxon>
        <taxon>Actinomycetes</taxon>
        <taxon>Micromonosporales</taxon>
        <taxon>Micromonosporaceae</taxon>
        <taxon>Paractinoplanes</taxon>
    </lineage>
</organism>
<keyword evidence="3" id="KW-1185">Reference proteome</keyword>
<dbReference type="PANTHER" id="PTHR43441:SF10">
    <property type="entry name" value="ACETYLTRANSFERASE"/>
    <property type="match status" value="1"/>
</dbReference>
<dbReference type="GO" id="GO:0016746">
    <property type="term" value="F:acyltransferase activity"/>
    <property type="evidence" value="ECO:0007669"/>
    <property type="project" value="UniProtKB-KW"/>
</dbReference>
<dbReference type="Proteomes" id="UP001596548">
    <property type="component" value="Unassembled WGS sequence"/>
</dbReference>
<evidence type="ECO:0000313" key="2">
    <source>
        <dbReference type="EMBL" id="MFC7276861.1"/>
    </source>
</evidence>
<feature type="domain" description="N-acetyltransferase" evidence="1">
    <location>
        <begin position="11"/>
        <end position="176"/>
    </location>
</feature>
<dbReference type="Gene3D" id="3.40.630.30">
    <property type="match status" value="2"/>
</dbReference>
<reference evidence="3" key="1">
    <citation type="journal article" date="2019" name="Int. J. Syst. Evol. Microbiol.">
        <title>The Global Catalogue of Microorganisms (GCM) 10K type strain sequencing project: providing services to taxonomists for standard genome sequencing and annotation.</title>
        <authorList>
            <consortium name="The Broad Institute Genomics Platform"/>
            <consortium name="The Broad Institute Genome Sequencing Center for Infectious Disease"/>
            <person name="Wu L."/>
            <person name="Ma J."/>
        </authorList>
    </citation>
    <scope>NUCLEOTIDE SEQUENCE [LARGE SCALE GENOMIC DNA]</scope>
    <source>
        <strain evidence="3">XZYJT-10</strain>
    </source>
</reference>
<dbReference type="InterPro" id="IPR000182">
    <property type="entry name" value="GNAT_dom"/>
</dbReference>
<protein>
    <submittedName>
        <fullName evidence="2">GNAT family N-acetyltransferase</fullName>
        <ecNumber evidence="2">2.3.-.-</ecNumber>
    </submittedName>
</protein>
<accession>A0ABW2HVL3</accession>
<dbReference type="PANTHER" id="PTHR43441">
    <property type="entry name" value="RIBOSOMAL-PROTEIN-SERINE ACETYLTRANSFERASE"/>
    <property type="match status" value="1"/>
</dbReference>
<gene>
    <name evidence="2" type="ORF">ACFQS1_22955</name>
</gene>
<dbReference type="PROSITE" id="PS51186">
    <property type="entry name" value="GNAT"/>
    <property type="match status" value="2"/>
</dbReference>
<dbReference type="RefSeq" id="WP_378971716.1">
    <property type="nucleotide sequence ID" value="NZ_JBHTBJ010000017.1"/>
</dbReference>
<dbReference type="InterPro" id="IPR016181">
    <property type="entry name" value="Acyl_CoA_acyltransferase"/>
</dbReference>
<dbReference type="EMBL" id="JBHTBJ010000017">
    <property type="protein sequence ID" value="MFC7276861.1"/>
    <property type="molecule type" value="Genomic_DNA"/>
</dbReference>
<keyword evidence="2" id="KW-0012">Acyltransferase</keyword>
<dbReference type="Pfam" id="PF13302">
    <property type="entry name" value="Acetyltransf_3"/>
    <property type="match status" value="2"/>
</dbReference>
<keyword evidence="2" id="KW-0808">Transferase</keyword>